<dbReference type="EMBL" id="MU267944">
    <property type="protein sequence ID" value="KAH7907049.1"/>
    <property type="molecule type" value="Genomic_DNA"/>
</dbReference>
<gene>
    <name evidence="1" type="ORF">BJ138DRAFT_1161057</name>
</gene>
<sequence>MSLRSVEFAQQISLSMSIPSTPLSFPIEIWDECWSYVEFPDISNLALVCRLFCQLCQRRMFRSLSLTCPGHVQPTDVQRWIKEFNALTERHIALSQDPQTASLRSLVHRWKLRDLPSEGWDGHPCYSDQAFREVWQATRHSLVSSLPCYQNLRSLVAYALDIDASARTSLSQIRSLEYLKLPGCSFTSPKGPLLQLRELDLTYNSLHERVESSTAVEFVLPDRLQRLSFQDYDSTIDFIMPSLISFQSFVSLTHLSFTIEADSTTDFLVLLEKTPNLLSLCIRSHLPFQHSLLPDILNASSAPKLREIKAPIDIAALLAFERPIATLGLRAPCDSYSSFVSSLPRFFQTTAVLESLDLAITGILPCVEIFSLILETFPGLKTVRLEFHDVSDTVGLHEVQGDSTDDENENVNDPARSTDSVAHLTEEEPLRRRRQRKVHRPKYFCVNPSADMTKFSGCTIFGVHDTIPIQVGEDGLPCQASNTFTGLMDWVALGHARLPPNVEDLSLTQRLTPEVILPRLLTRQQQRSILFHLSRNYPRLKSITLGAWSQPWKRVGGDFWEEPS</sequence>
<keyword evidence="2" id="KW-1185">Reference proteome</keyword>
<protein>
    <submittedName>
        <fullName evidence="1">Uncharacterized protein</fullName>
    </submittedName>
</protein>
<reference evidence="1" key="1">
    <citation type="journal article" date="2021" name="New Phytol.">
        <title>Evolutionary innovations through gain and loss of genes in the ectomycorrhizal Boletales.</title>
        <authorList>
            <person name="Wu G."/>
            <person name="Miyauchi S."/>
            <person name="Morin E."/>
            <person name="Kuo A."/>
            <person name="Drula E."/>
            <person name="Varga T."/>
            <person name="Kohler A."/>
            <person name="Feng B."/>
            <person name="Cao Y."/>
            <person name="Lipzen A."/>
            <person name="Daum C."/>
            <person name="Hundley H."/>
            <person name="Pangilinan J."/>
            <person name="Johnson J."/>
            <person name="Barry K."/>
            <person name="LaButti K."/>
            <person name="Ng V."/>
            <person name="Ahrendt S."/>
            <person name="Min B."/>
            <person name="Choi I.G."/>
            <person name="Park H."/>
            <person name="Plett J.M."/>
            <person name="Magnuson J."/>
            <person name="Spatafora J.W."/>
            <person name="Nagy L.G."/>
            <person name="Henrissat B."/>
            <person name="Grigoriev I.V."/>
            <person name="Yang Z.L."/>
            <person name="Xu J."/>
            <person name="Martin F.M."/>
        </authorList>
    </citation>
    <scope>NUCLEOTIDE SEQUENCE</scope>
    <source>
        <strain evidence="1">ATCC 28755</strain>
    </source>
</reference>
<name>A0ACB8A1K4_9AGAM</name>
<proteinExistence type="predicted"/>
<evidence type="ECO:0000313" key="1">
    <source>
        <dbReference type="EMBL" id="KAH7907049.1"/>
    </source>
</evidence>
<organism evidence="1 2">
    <name type="scientific">Hygrophoropsis aurantiaca</name>
    <dbReference type="NCBI Taxonomy" id="72124"/>
    <lineage>
        <taxon>Eukaryota</taxon>
        <taxon>Fungi</taxon>
        <taxon>Dikarya</taxon>
        <taxon>Basidiomycota</taxon>
        <taxon>Agaricomycotina</taxon>
        <taxon>Agaricomycetes</taxon>
        <taxon>Agaricomycetidae</taxon>
        <taxon>Boletales</taxon>
        <taxon>Coniophorineae</taxon>
        <taxon>Hygrophoropsidaceae</taxon>
        <taxon>Hygrophoropsis</taxon>
    </lineage>
</organism>
<dbReference type="Proteomes" id="UP000790377">
    <property type="component" value="Unassembled WGS sequence"/>
</dbReference>
<comment type="caution">
    <text evidence="1">The sequence shown here is derived from an EMBL/GenBank/DDBJ whole genome shotgun (WGS) entry which is preliminary data.</text>
</comment>
<accession>A0ACB8A1K4</accession>
<evidence type="ECO:0000313" key="2">
    <source>
        <dbReference type="Proteomes" id="UP000790377"/>
    </source>
</evidence>